<sequence>MNDMPRPEYPRPNLVREHWVNLNGVWEFSFDAPVFDQKILVPFCYQSQKSGIGDETEHGTVWYRRPLSLKETDFAGKRVLLHFGAVDYECRIYLNQQLAGTHQGGNNAFTVDITKWVQDGENELTVEVNDSYRQSQPRGKQRWKDHSFGCWYTPVTGIWKTVWLEYVGETYIEKVHFTPDIDKNQAVAELFLNGTESAEVTVQAYLSTDGEKKLSAECTAFCRCGYGKAVLDFPDLDVRTGEELLWSPEHPNLIDVDVTVRRDNTVVDQVSTYFGMRKIQVMDGQVYLNNMPLFQRLILDQGYWKESLLTPPSDEAIRQDIELTLKMGFNGARKHQKIEDARYYYWADRMGLLLWAELPSCYEFNTEAIGRSMQEMKEAVDSHYNNPSIIFWTPLNESWGINKVLCDPQQQDYVRAMYYYLKSLDPTRLVSSNDGWEQVCENDICAIHDYHLFPSNVDKYADMGKILDTVAQVRKLYAEGNAYQGEPILLTEYGGIAFEDQCEGENWGYFGAVRSEEEFFDRLAPVTRYLFDSGNFQGFCYTQLTDVQQEINGLLTEDRKPKVSIEWLRQVFGGNL</sequence>
<organism evidence="7 8">
    <name type="scientific">Massiliimalia timonensis</name>
    <dbReference type="NCBI Taxonomy" id="1987501"/>
    <lineage>
        <taxon>Bacteria</taxon>
        <taxon>Bacillati</taxon>
        <taxon>Bacillota</taxon>
        <taxon>Clostridia</taxon>
        <taxon>Eubacteriales</taxon>
        <taxon>Oscillospiraceae</taxon>
        <taxon>Massiliimalia</taxon>
    </lineage>
</organism>
<evidence type="ECO:0000259" key="5">
    <source>
        <dbReference type="Pfam" id="PF02836"/>
    </source>
</evidence>
<feature type="domain" description="Glycoside hydrolase family 2 catalytic" evidence="5">
    <location>
        <begin position="314"/>
        <end position="571"/>
    </location>
</feature>
<protein>
    <submittedName>
        <fullName evidence="7">Glycoside hydrolase family 2</fullName>
    </submittedName>
</protein>
<comment type="caution">
    <text evidence="7">The sequence shown here is derived from an EMBL/GenBank/DDBJ whole genome shotgun (WGS) entry which is preliminary data.</text>
</comment>
<dbReference type="RefSeq" id="WP_187536561.1">
    <property type="nucleotide sequence ID" value="NZ_JACRTL010000004.1"/>
</dbReference>
<dbReference type="Gene3D" id="3.20.20.80">
    <property type="entry name" value="Glycosidases"/>
    <property type="match status" value="1"/>
</dbReference>
<dbReference type="InterPro" id="IPR006103">
    <property type="entry name" value="Glyco_hydro_2_cat"/>
</dbReference>
<reference evidence="7" key="1">
    <citation type="submission" date="2020-08" db="EMBL/GenBank/DDBJ databases">
        <title>Genome public.</title>
        <authorList>
            <person name="Liu C."/>
            <person name="Sun Q."/>
        </authorList>
    </citation>
    <scope>NUCLEOTIDE SEQUENCE</scope>
    <source>
        <strain evidence="7">NSJ-15</strain>
    </source>
</reference>
<keyword evidence="2 7" id="KW-0378">Hydrolase</keyword>
<gene>
    <name evidence="7" type="ORF">H8702_08830</name>
</gene>
<dbReference type="GO" id="GO:0005975">
    <property type="term" value="P:carbohydrate metabolic process"/>
    <property type="evidence" value="ECO:0007669"/>
    <property type="project" value="InterPro"/>
</dbReference>
<evidence type="ECO:0000259" key="4">
    <source>
        <dbReference type="Pfam" id="PF00703"/>
    </source>
</evidence>
<evidence type="ECO:0000256" key="1">
    <source>
        <dbReference type="ARBA" id="ARBA00007401"/>
    </source>
</evidence>
<evidence type="ECO:0000313" key="7">
    <source>
        <dbReference type="EMBL" id="MBC8611218.1"/>
    </source>
</evidence>
<proteinExistence type="inferred from homology"/>
<name>A0A8J6TV98_9FIRM</name>
<dbReference type="InterPro" id="IPR036156">
    <property type="entry name" value="Beta-gal/glucu_dom_sf"/>
</dbReference>
<dbReference type="Gene3D" id="2.60.40.10">
    <property type="entry name" value="Immunoglobulins"/>
    <property type="match status" value="1"/>
</dbReference>
<dbReference type="Pfam" id="PF02837">
    <property type="entry name" value="Glyco_hydro_2_N"/>
    <property type="match status" value="1"/>
</dbReference>
<dbReference type="PANTHER" id="PTHR42732">
    <property type="entry name" value="BETA-GALACTOSIDASE"/>
    <property type="match status" value="1"/>
</dbReference>
<dbReference type="InterPro" id="IPR051913">
    <property type="entry name" value="GH2_Domain-Containing"/>
</dbReference>
<dbReference type="PANTHER" id="PTHR42732:SF3">
    <property type="entry name" value="HYDROLASE"/>
    <property type="match status" value="1"/>
</dbReference>
<comment type="similarity">
    <text evidence="1">Belongs to the glycosyl hydrolase 2 family.</text>
</comment>
<feature type="domain" description="Glycoside hydrolase family 2 immunoglobulin-like beta-sandwich" evidence="4">
    <location>
        <begin position="170"/>
        <end position="277"/>
    </location>
</feature>
<dbReference type="InterPro" id="IPR006102">
    <property type="entry name" value="Ig-like_GH2"/>
</dbReference>
<dbReference type="InterPro" id="IPR017853">
    <property type="entry name" value="GH"/>
</dbReference>
<dbReference type="Pfam" id="PF02836">
    <property type="entry name" value="Glyco_hydro_2_C"/>
    <property type="match status" value="1"/>
</dbReference>
<evidence type="ECO:0000256" key="2">
    <source>
        <dbReference type="ARBA" id="ARBA00022801"/>
    </source>
</evidence>
<evidence type="ECO:0000256" key="3">
    <source>
        <dbReference type="ARBA" id="ARBA00023295"/>
    </source>
</evidence>
<feature type="domain" description="Glycosyl hydrolases family 2 sugar binding" evidence="6">
    <location>
        <begin position="24"/>
        <end position="132"/>
    </location>
</feature>
<dbReference type="Pfam" id="PF00703">
    <property type="entry name" value="Glyco_hydro_2"/>
    <property type="match status" value="1"/>
</dbReference>
<dbReference type="InterPro" id="IPR006104">
    <property type="entry name" value="Glyco_hydro_2_N"/>
</dbReference>
<keyword evidence="3" id="KW-0326">Glycosidase</keyword>
<dbReference type="Proteomes" id="UP000632659">
    <property type="component" value="Unassembled WGS sequence"/>
</dbReference>
<dbReference type="SUPFAM" id="SSF51445">
    <property type="entry name" value="(Trans)glycosidases"/>
    <property type="match status" value="1"/>
</dbReference>
<keyword evidence="8" id="KW-1185">Reference proteome</keyword>
<dbReference type="InterPro" id="IPR013783">
    <property type="entry name" value="Ig-like_fold"/>
</dbReference>
<dbReference type="EMBL" id="JACRTL010000004">
    <property type="protein sequence ID" value="MBC8611218.1"/>
    <property type="molecule type" value="Genomic_DNA"/>
</dbReference>
<dbReference type="InterPro" id="IPR008979">
    <property type="entry name" value="Galactose-bd-like_sf"/>
</dbReference>
<dbReference type="SUPFAM" id="SSF49785">
    <property type="entry name" value="Galactose-binding domain-like"/>
    <property type="match status" value="1"/>
</dbReference>
<dbReference type="SUPFAM" id="SSF49303">
    <property type="entry name" value="beta-Galactosidase/glucuronidase domain"/>
    <property type="match status" value="1"/>
</dbReference>
<evidence type="ECO:0000259" key="6">
    <source>
        <dbReference type="Pfam" id="PF02837"/>
    </source>
</evidence>
<dbReference type="Gene3D" id="2.60.120.260">
    <property type="entry name" value="Galactose-binding domain-like"/>
    <property type="match status" value="1"/>
</dbReference>
<dbReference type="AlphaFoldDB" id="A0A8J6TV98"/>
<evidence type="ECO:0000313" key="8">
    <source>
        <dbReference type="Proteomes" id="UP000632659"/>
    </source>
</evidence>
<dbReference type="GO" id="GO:0004553">
    <property type="term" value="F:hydrolase activity, hydrolyzing O-glycosyl compounds"/>
    <property type="evidence" value="ECO:0007669"/>
    <property type="project" value="InterPro"/>
</dbReference>
<accession>A0A8J6TV98</accession>